<dbReference type="AlphaFoldDB" id="A0AA40AN91"/>
<name>A0AA40AN91_9PEZI</name>
<comment type="caution">
    <text evidence="4">The sequence shown here is derived from an EMBL/GenBank/DDBJ whole genome shotgun (WGS) entry which is preliminary data.</text>
</comment>
<keyword evidence="2" id="KW-0472">Membrane</keyword>
<protein>
    <submittedName>
        <fullName evidence="4">Uncharacterized protein</fullName>
    </submittedName>
</protein>
<evidence type="ECO:0000256" key="3">
    <source>
        <dbReference type="SAM" id="SignalP"/>
    </source>
</evidence>
<dbReference type="Proteomes" id="UP001172159">
    <property type="component" value="Unassembled WGS sequence"/>
</dbReference>
<feature type="chain" id="PRO_5041281793" evidence="3">
    <location>
        <begin position="19"/>
        <end position="333"/>
    </location>
</feature>
<keyword evidence="2" id="KW-1133">Transmembrane helix</keyword>
<feature type="transmembrane region" description="Helical" evidence="2">
    <location>
        <begin position="230"/>
        <end position="251"/>
    </location>
</feature>
<proteinExistence type="predicted"/>
<dbReference type="EMBL" id="JAUKTV010000013">
    <property type="protein sequence ID" value="KAK0718975.1"/>
    <property type="molecule type" value="Genomic_DNA"/>
</dbReference>
<feature type="region of interest" description="Disordered" evidence="1">
    <location>
        <begin position="159"/>
        <end position="224"/>
    </location>
</feature>
<sequence>MKISTAIACMGLVQLSWAAKKCYYQDGREATSDAPCDPDAENSMCCFRGSPHGRACLANKMCQSPDGKTIRGSCTDRDWKSPECADLCRSVDYGGANLISCSNVTDRDTSFCCEKTEKANCCDSGIGRFELQPPQPITLAFWDSSEGTYSVVARISTSTSSSTSSTTSASTTPSESTRTSTTTSTGGAKETGSGSSNTNEGSSDTREGSTGGSDQASASPSGGLPPAAQAGIGVGVAAIVVLLAVIAWLVWKLNKNRQALVEPAPFLDPTQQQPSPYVQEWYKQQQEQNVAELRSGRGWDQQQYSHGTPASAELQHYGPQISAELPAEVHRYA</sequence>
<organism evidence="4 5">
    <name type="scientific">Apiosordaria backusii</name>
    <dbReference type="NCBI Taxonomy" id="314023"/>
    <lineage>
        <taxon>Eukaryota</taxon>
        <taxon>Fungi</taxon>
        <taxon>Dikarya</taxon>
        <taxon>Ascomycota</taxon>
        <taxon>Pezizomycotina</taxon>
        <taxon>Sordariomycetes</taxon>
        <taxon>Sordariomycetidae</taxon>
        <taxon>Sordariales</taxon>
        <taxon>Lasiosphaeriaceae</taxon>
        <taxon>Apiosordaria</taxon>
    </lineage>
</organism>
<feature type="signal peptide" evidence="3">
    <location>
        <begin position="1"/>
        <end position="18"/>
    </location>
</feature>
<evidence type="ECO:0000313" key="5">
    <source>
        <dbReference type="Proteomes" id="UP001172159"/>
    </source>
</evidence>
<evidence type="ECO:0000256" key="1">
    <source>
        <dbReference type="SAM" id="MobiDB-lite"/>
    </source>
</evidence>
<gene>
    <name evidence="4" type="ORF">B0T21DRAFT_414993</name>
</gene>
<keyword evidence="5" id="KW-1185">Reference proteome</keyword>
<accession>A0AA40AN91</accession>
<reference evidence="4" key="1">
    <citation type="submission" date="2023-06" db="EMBL/GenBank/DDBJ databases">
        <title>Genome-scale phylogeny and comparative genomics of the fungal order Sordariales.</title>
        <authorList>
            <consortium name="Lawrence Berkeley National Laboratory"/>
            <person name="Hensen N."/>
            <person name="Bonometti L."/>
            <person name="Westerberg I."/>
            <person name="Brannstrom I.O."/>
            <person name="Guillou S."/>
            <person name="Cros-Aarteil S."/>
            <person name="Calhoun S."/>
            <person name="Haridas S."/>
            <person name="Kuo A."/>
            <person name="Mondo S."/>
            <person name="Pangilinan J."/>
            <person name="Riley R."/>
            <person name="Labutti K."/>
            <person name="Andreopoulos B."/>
            <person name="Lipzen A."/>
            <person name="Chen C."/>
            <person name="Yanf M."/>
            <person name="Daum C."/>
            <person name="Ng V."/>
            <person name="Clum A."/>
            <person name="Steindorff A."/>
            <person name="Ohm R."/>
            <person name="Martin F."/>
            <person name="Silar P."/>
            <person name="Natvig D."/>
            <person name="Lalanne C."/>
            <person name="Gautier V."/>
            <person name="Ament-Velasquez S.L."/>
            <person name="Kruys A."/>
            <person name="Hutchinson M.I."/>
            <person name="Powell A.J."/>
            <person name="Barry K."/>
            <person name="Miller A.N."/>
            <person name="Grigoriev I.V."/>
            <person name="Debuchy R."/>
            <person name="Gladieux P."/>
            <person name="Thoren M.H."/>
            <person name="Johannesson H."/>
        </authorList>
    </citation>
    <scope>NUCLEOTIDE SEQUENCE</scope>
    <source>
        <strain evidence="4">CBS 540.89</strain>
    </source>
</reference>
<evidence type="ECO:0000313" key="4">
    <source>
        <dbReference type="EMBL" id="KAK0718975.1"/>
    </source>
</evidence>
<keyword evidence="2" id="KW-0812">Transmembrane</keyword>
<feature type="compositionally biased region" description="Low complexity" evidence="1">
    <location>
        <begin position="159"/>
        <end position="202"/>
    </location>
</feature>
<evidence type="ECO:0000256" key="2">
    <source>
        <dbReference type="SAM" id="Phobius"/>
    </source>
</evidence>
<keyword evidence="3" id="KW-0732">Signal</keyword>